<dbReference type="GO" id="GO:0004476">
    <property type="term" value="F:mannose-6-phosphate isomerase activity"/>
    <property type="evidence" value="ECO:0007669"/>
    <property type="project" value="UniProtKB-EC"/>
</dbReference>
<feature type="binding site" evidence="8">
    <location>
        <position position="81"/>
    </location>
    <ligand>
        <name>Zn(2+)</name>
        <dbReference type="ChEBI" id="CHEBI:29105"/>
    </ligand>
</feature>
<dbReference type="PRINTS" id="PR00714">
    <property type="entry name" value="MAN6PISMRASE"/>
</dbReference>
<dbReference type="InterPro" id="IPR016305">
    <property type="entry name" value="Mannose-6-P_Isomerase"/>
</dbReference>
<dbReference type="PIRSF" id="PIRSF001480">
    <property type="entry name" value="Mannose-6-phosphate_isomerase"/>
    <property type="match status" value="1"/>
</dbReference>
<comment type="caution">
    <text evidence="10">The sequence shown here is derived from an EMBL/GenBank/DDBJ whole genome shotgun (WGS) entry which is preliminary data.</text>
</comment>
<dbReference type="GO" id="GO:0008270">
    <property type="term" value="F:zinc ion binding"/>
    <property type="evidence" value="ECO:0007669"/>
    <property type="project" value="InterPro"/>
</dbReference>
<protein>
    <recommendedName>
        <fullName evidence="3">mannose-6-phosphate isomerase</fullName>
        <ecNumber evidence="3">5.3.1.8</ecNumber>
    </recommendedName>
</protein>
<dbReference type="PANTHER" id="PTHR10309:SF0">
    <property type="entry name" value="MANNOSE-6-PHOSPHATE ISOMERASE"/>
    <property type="match status" value="1"/>
</dbReference>
<dbReference type="Pfam" id="PF20511">
    <property type="entry name" value="PMI_typeI_cat"/>
    <property type="match status" value="1"/>
</dbReference>
<evidence type="ECO:0000313" key="10">
    <source>
        <dbReference type="EMBL" id="EEI16378.1"/>
    </source>
</evidence>
<organism evidence="10 11">
    <name type="scientific">Corynebacterium lipophiloflavum (strain ATCC 700352 / DSM 44291 / CCUG 37336 / JCM 10383 / DMMZ 1944)</name>
    <dbReference type="NCBI Taxonomy" id="525263"/>
    <lineage>
        <taxon>Bacteria</taxon>
        <taxon>Bacillati</taxon>
        <taxon>Actinomycetota</taxon>
        <taxon>Actinomycetes</taxon>
        <taxon>Mycobacteriales</taxon>
        <taxon>Corynebacteriaceae</taxon>
        <taxon>Corynebacterium</taxon>
    </lineage>
</organism>
<evidence type="ECO:0000256" key="2">
    <source>
        <dbReference type="ARBA" id="ARBA00010772"/>
    </source>
</evidence>
<dbReference type="InterPro" id="IPR001250">
    <property type="entry name" value="Man6P_Isoase-1"/>
</dbReference>
<evidence type="ECO:0000256" key="1">
    <source>
        <dbReference type="ARBA" id="ARBA00000757"/>
    </source>
</evidence>
<dbReference type="Gene3D" id="1.10.441.10">
    <property type="entry name" value="Phosphomannose Isomerase, domain 2"/>
    <property type="match status" value="1"/>
</dbReference>
<dbReference type="CDD" id="cd07011">
    <property type="entry name" value="cupin_PMI_type_I_N"/>
    <property type="match status" value="1"/>
</dbReference>
<proteinExistence type="inferred from homology"/>
<dbReference type="GO" id="GO:0009298">
    <property type="term" value="P:GDP-mannose biosynthetic process"/>
    <property type="evidence" value="ECO:0007669"/>
    <property type="project" value="InterPro"/>
</dbReference>
<evidence type="ECO:0000256" key="6">
    <source>
        <dbReference type="ARBA" id="ARBA00023235"/>
    </source>
</evidence>
<evidence type="ECO:0000256" key="4">
    <source>
        <dbReference type="ARBA" id="ARBA00022723"/>
    </source>
</evidence>
<dbReference type="AlphaFoldDB" id="C0XTQ2"/>
<dbReference type="InterPro" id="IPR046457">
    <property type="entry name" value="PMI_typeI_cat"/>
</dbReference>
<feature type="binding site" evidence="8">
    <location>
        <position position="83"/>
    </location>
    <ligand>
        <name>Zn(2+)</name>
        <dbReference type="ChEBI" id="CHEBI:29105"/>
    </ligand>
</feature>
<gene>
    <name evidence="10" type="primary">manA</name>
    <name evidence="10" type="ORF">HMPREF0298_1822</name>
</gene>
<feature type="domain" description="Phosphomannose isomerase type I catalytic" evidence="9">
    <location>
        <begin position="3"/>
        <end position="134"/>
    </location>
</feature>
<dbReference type="InterPro" id="IPR018050">
    <property type="entry name" value="Pmannose_isomerase-type1_CS"/>
</dbReference>
<dbReference type="PANTHER" id="PTHR10309">
    <property type="entry name" value="MANNOSE-6-PHOSPHATE ISOMERASE"/>
    <property type="match status" value="1"/>
</dbReference>
<evidence type="ECO:0000256" key="3">
    <source>
        <dbReference type="ARBA" id="ARBA00011956"/>
    </source>
</evidence>
<dbReference type="EMBL" id="ACHJ01000151">
    <property type="protein sequence ID" value="EEI16378.1"/>
    <property type="molecule type" value="Genomic_DNA"/>
</dbReference>
<reference evidence="10" key="1">
    <citation type="submission" date="2009-01" db="EMBL/GenBank/DDBJ databases">
        <authorList>
            <person name="Qin X."/>
            <person name="Bachman B."/>
            <person name="Battles P."/>
            <person name="Bell A."/>
            <person name="Bess C."/>
            <person name="Bickham C."/>
            <person name="Chaboub L."/>
            <person name="Chen D."/>
            <person name="Coyle M."/>
            <person name="Deiros D.R."/>
            <person name="Dinh H."/>
            <person name="Forbes L."/>
            <person name="Fowler G."/>
            <person name="Francisco L."/>
            <person name="Fu Q."/>
            <person name="Gubbala S."/>
            <person name="Hale W."/>
            <person name="Han Y."/>
            <person name="Hemphill L."/>
            <person name="Highlander S.K."/>
            <person name="Hirani K."/>
            <person name="Hogues M."/>
            <person name="Jackson L."/>
            <person name="Jakkamsetti A."/>
            <person name="Javaid M."/>
            <person name="Jiang H."/>
            <person name="Korchina V."/>
            <person name="Kovar C."/>
            <person name="Lara F."/>
            <person name="Lee S."/>
            <person name="Mata R."/>
            <person name="Mathew T."/>
            <person name="Moen C."/>
            <person name="Morales K."/>
            <person name="Munidasa M."/>
            <person name="Nazareth L."/>
            <person name="Ngo R."/>
            <person name="Nguyen L."/>
            <person name="Okwuonu G."/>
            <person name="Ongeri F."/>
            <person name="Patil S."/>
            <person name="Petrosino J."/>
            <person name="Pham C."/>
            <person name="Pham P."/>
            <person name="Pu L.-L."/>
            <person name="Puazo M."/>
            <person name="Raj R."/>
            <person name="Reid J."/>
            <person name="Rouhana J."/>
            <person name="Saada N."/>
            <person name="Shang Y."/>
            <person name="Simmons D."/>
            <person name="Thornton R."/>
            <person name="Warren J."/>
            <person name="Weissenberger G."/>
            <person name="Zhang J."/>
            <person name="Zhang L."/>
            <person name="Zhou C."/>
            <person name="Zhu D."/>
            <person name="Muzny D."/>
            <person name="Worley K."/>
            <person name="Gibbs R."/>
        </authorList>
    </citation>
    <scope>NUCLEOTIDE SEQUENCE [LARGE SCALE GENOMIC DNA]</scope>
    <source>
        <strain evidence="10">DSM 44291</strain>
    </source>
</reference>
<feature type="binding site" evidence="8">
    <location>
        <position position="243"/>
    </location>
    <ligand>
        <name>Zn(2+)</name>
        <dbReference type="ChEBI" id="CHEBI:29105"/>
    </ligand>
</feature>
<comment type="cofactor">
    <cofactor evidence="8">
        <name>Zn(2+)</name>
        <dbReference type="ChEBI" id="CHEBI:29105"/>
    </cofactor>
    <text evidence="8">Binds 1 zinc ion per subunit.</text>
</comment>
<keyword evidence="6 10" id="KW-0413">Isomerase</keyword>
<evidence type="ECO:0000313" key="11">
    <source>
        <dbReference type="Proteomes" id="UP000006196"/>
    </source>
</evidence>
<dbReference type="GO" id="GO:0005829">
    <property type="term" value="C:cytosol"/>
    <property type="evidence" value="ECO:0007669"/>
    <property type="project" value="TreeGrafter"/>
</dbReference>
<feature type="active site" evidence="7">
    <location>
        <position position="262"/>
    </location>
</feature>
<dbReference type="SUPFAM" id="SSF51182">
    <property type="entry name" value="RmlC-like cupins"/>
    <property type="match status" value="1"/>
</dbReference>
<evidence type="ECO:0000256" key="5">
    <source>
        <dbReference type="ARBA" id="ARBA00022833"/>
    </source>
</evidence>
<name>C0XTQ2_CORLD</name>
<dbReference type="STRING" id="525263.HMPREF0298_1822"/>
<dbReference type="NCBIfam" id="TIGR00218">
    <property type="entry name" value="manA"/>
    <property type="match status" value="1"/>
</dbReference>
<evidence type="ECO:0000256" key="8">
    <source>
        <dbReference type="PIRSR" id="PIRSR001480-2"/>
    </source>
</evidence>
<dbReference type="Proteomes" id="UP000006196">
    <property type="component" value="Unassembled WGS sequence"/>
</dbReference>
<dbReference type="InterPro" id="IPR011051">
    <property type="entry name" value="RmlC_Cupin_sf"/>
</dbReference>
<dbReference type="eggNOG" id="COG1482">
    <property type="taxonomic scope" value="Bacteria"/>
</dbReference>
<keyword evidence="11" id="KW-1185">Reference proteome</keyword>
<dbReference type="HOGENOM" id="CLU_026967_1_1_11"/>
<dbReference type="PROSITE" id="PS00965">
    <property type="entry name" value="PMI_I_1"/>
    <property type="match status" value="1"/>
</dbReference>
<dbReference type="Gene3D" id="2.60.120.10">
    <property type="entry name" value="Jelly Rolls"/>
    <property type="match status" value="2"/>
</dbReference>
<feature type="binding site" evidence="8">
    <location>
        <position position="118"/>
    </location>
    <ligand>
        <name>Zn(2+)</name>
        <dbReference type="ChEBI" id="CHEBI:29105"/>
    </ligand>
</feature>
<evidence type="ECO:0000259" key="9">
    <source>
        <dbReference type="Pfam" id="PF20511"/>
    </source>
</evidence>
<dbReference type="GO" id="GO:0005975">
    <property type="term" value="P:carbohydrate metabolic process"/>
    <property type="evidence" value="ECO:0007669"/>
    <property type="project" value="InterPro"/>
</dbReference>
<keyword evidence="5 8" id="KW-0862">Zinc</keyword>
<dbReference type="RefSeq" id="WP_006839115.1">
    <property type="nucleotide sequence ID" value="NZ_GG667191.1"/>
</dbReference>
<comment type="catalytic activity">
    <reaction evidence="1">
        <text>D-mannose 6-phosphate = D-fructose 6-phosphate</text>
        <dbReference type="Rhea" id="RHEA:12356"/>
        <dbReference type="ChEBI" id="CHEBI:58735"/>
        <dbReference type="ChEBI" id="CHEBI:61527"/>
        <dbReference type="EC" id="5.3.1.8"/>
    </reaction>
</comment>
<sequence>MALKLTGTMHNYEWGHEELIAGLQGRTPSGEPEAELWFGAHPSAPALTSEGPLDEVIERESGERLPFLVKLLAAKKPLSLQAHPSREQARAGFARENAAGIPLGAAHRNYKDDNHKPELLIALTPFRAVAGFQPIERTLRLLRAFGVPRLAELERVLADASLDTAERLSRALKLAMTVDAAEAVAQRATELAAGDSEFAAVASNLAFIAREYPGDNGVVAALLLNHVSLEPGEALFLAAGNLHAYLSGMGVEVMANSDNVLRGGMTGKHIDTDELFSVLKFVPLDNPTTQLVDGFFNVPVDDFSVAPISGGEFVTGPAIVINTAGQLAVGGLALGPGEAAWVSAADKAVPVEGAGAAGFVVT</sequence>
<evidence type="ECO:0000256" key="7">
    <source>
        <dbReference type="PIRSR" id="PIRSR001480-1"/>
    </source>
</evidence>
<dbReference type="EC" id="5.3.1.8" evidence="3"/>
<comment type="similarity">
    <text evidence="2">Belongs to the mannose-6-phosphate isomerase type 1 family.</text>
</comment>
<accession>C0XTQ2</accession>
<keyword evidence="4 8" id="KW-0479">Metal-binding</keyword>
<dbReference type="InterPro" id="IPR014710">
    <property type="entry name" value="RmlC-like_jellyroll"/>
</dbReference>